<gene>
    <name evidence="2" type="ORF">ASIM_LOCUS10422</name>
</gene>
<protein>
    <submittedName>
        <fullName evidence="4">ANF_receptor domain-containing protein</fullName>
    </submittedName>
</protein>
<dbReference type="OrthoDB" id="5984008at2759"/>
<keyword evidence="1" id="KW-0472">Membrane</keyword>
<dbReference type="Gene3D" id="3.40.50.2300">
    <property type="match status" value="3"/>
</dbReference>
<organism evidence="4">
    <name type="scientific">Anisakis simplex</name>
    <name type="common">Herring worm</name>
    <dbReference type="NCBI Taxonomy" id="6269"/>
    <lineage>
        <taxon>Eukaryota</taxon>
        <taxon>Metazoa</taxon>
        <taxon>Ecdysozoa</taxon>
        <taxon>Nematoda</taxon>
        <taxon>Chromadorea</taxon>
        <taxon>Rhabditida</taxon>
        <taxon>Spirurina</taxon>
        <taxon>Ascaridomorpha</taxon>
        <taxon>Ascaridoidea</taxon>
        <taxon>Anisakidae</taxon>
        <taxon>Anisakis</taxon>
        <taxon>Anisakis simplex complex</taxon>
    </lineage>
</organism>
<evidence type="ECO:0000313" key="3">
    <source>
        <dbReference type="Proteomes" id="UP000267096"/>
    </source>
</evidence>
<evidence type="ECO:0000256" key="1">
    <source>
        <dbReference type="SAM" id="Phobius"/>
    </source>
</evidence>
<sequence>MFGAVLDEKSDAHLVLAMDYAVDWLNAHESQQQHIEYQIEFVRSDDYFDAVTSVCRLLEHEKVVALFGSSNMLLNDHIERLANQALQVGLIELKHWFMFTSIVSFLAILIACAFLLSILNLSAVKNSDERCTLDMRTLDMELFRHNHARFIAVDTTDPKFIAEQANAFNYSSFVTYITERCTHCTYANRNIRTSESALMFDAVLMAADAIKILKSDEKITTRCRSPSHPHRAFTSGTKLIHALRNTLANTAPVGTLYA</sequence>
<reference evidence="4" key="1">
    <citation type="submission" date="2016-04" db="UniProtKB">
        <authorList>
            <consortium name="WormBaseParasite"/>
        </authorList>
    </citation>
    <scope>IDENTIFICATION</scope>
</reference>
<proteinExistence type="predicted"/>
<keyword evidence="1" id="KW-0812">Transmembrane</keyword>
<dbReference type="Proteomes" id="UP000267096">
    <property type="component" value="Unassembled WGS sequence"/>
</dbReference>
<feature type="transmembrane region" description="Helical" evidence="1">
    <location>
        <begin position="96"/>
        <end position="119"/>
    </location>
</feature>
<accession>A0A158PN26</accession>
<dbReference type="WBParaSite" id="ASIM_0001086401-mRNA-1">
    <property type="protein sequence ID" value="ASIM_0001086401-mRNA-1"/>
    <property type="gene ID" value="ASIM_0001086401"/>
</dbReference>
<reference evidence="2 3" key="2">
    <citation type="submission" date="2018-11" db="EMBL/GenBank/DDBJ databases">
        <authorList>
            <consortium name="Pathogen Informatics"/>
        </authorList>
    </citation>
    <scope>NUCLEOTIDE SEQUENCE [LARGE SCALE GENOMIC DNA]</scope>
</reference>
<dbReference type="EMBL" id="UYRR01030998">
    <property type="protein sequence ID" value="VDK42956.1"/>
    <property type="molecule type" value="Genomic_DNA"/>
</dbReference>
<dbReference type="AlphaFoldDB" id="A0A158PN26"/>
<name>A0A158PN26_ANISI</name>
<evidence type="ECO:0000313" key="2">
    <source>
        <dbReference type="EMBL" id="VDK42956.1"/>
    </source>
</evidence>
<keyword evidence="1" id="KW-1133">Transmembrane helix</keyword>
<evidence type="ECO:0000313" key="4">
    <source>
        <dbReference type="WBParaSite" id="ASIM_0001086401-mRNA-1"/>
    </source>
</evidence>
<keyword evidence="3" id="KW-1185">Reference proteome</keyword>